<accession>A0ABR8E985</accession>
<evidence type="ECO:0000313" key="6">
    <source>
        <dbReference type="EMBL" id="MBD2542714.1"/>
    </source>
</evidence>
<name>A0ABR8E985_9CYAN</name>
<protein>
    <submittedName>
        <fullName evidence="6">Restriction endonuclease</fullName>
    </submittedName>
</protein>
<dbReference type="Proteomes" id="UP000641954">
    <property type="component" value="Unassembled WGS sequence"/>
</dbReference>
<dbReference type="InterPro" id="IPR007560">
    <property type="entry name" value="Restrct_endonuc_IV_Mrr"/>
</dbReference>
<sequence length="557" mass="64078">MVNQLYYGDNLEVLRRYIKDESVDLCYIDPPFNSKRNYNQIYNNIGSEDKAQAQAFIDTWEWDDRAIQGIDEIFENYHGLFTQQCISLIEGLSNVLGKGSLLAYLVSMTLRITEIHRVLKPTGSFYLHCDPTASHYLKLVLDAVFCAQGGDFQNEIIWHYRRWTGNSNSFLKMHDIIFFYTKQNKNYTFNVAYTPYSGESFFRKQNYHTRIKNGDVYVTEINQAGVKDNDVWEVKELNDLQRILTCLENEELVNSIFFNYLKLIKENFGLYNINSKELKTLESIIKKLQIRFGDIFPISLLNSQAKERLGYPTQKPEALLERIIEASSNENDIVLDAYCGCGTTVAVCQRLNRQWIGIDITYQSISLILKRLEDSFGKEVLEQIKLNGIPKDIESAIALANKADDRTRKEFEKWAILTYTNNRAVINTKKGSDKGIDGVAYFQGDKLQEKIIFQVKSGKVKSGDIRDLIGTMTLESASIAIFITLDNPTKDMLKTAKSAGFYRSQYMTQSCDKIQIVTVKDIIENQARLNMRLSYEVVKSAEKQKEVVKQLELDTQS</sequence>
<keyword evidence="7" id="KW-1185">Reference proteome</keyword>
<evidence type="ECO:0000256" key="1">
    <source>
        <dbReference type="ARBA" id="ARBA00006594"/>
    </source>
</evidence>
<reference evidence="6 7" key="1">
    <citation type="journal article" date="2020" name="ISME J.">
        <title>Comparative genomics reveals insights into cyanobacterial evolution and habitat adaptation.</title>
        <authorList>
            <person name="Chen M.Y."/>
            <person name="Teng W.K."/>
            <person name="Zhao L."/>
            <person name="Hu C.X."/>
            <person name="Zhou Y.K."/>
            <person name="Han B.P."/>
            <person name="Song L.R."/>
            <person name="Shu W.S."/>
        </authorList>
    </citation>
    <scope>NUCLEOTIDE SEQUENCE [LARGE SCALE GENOMIC DNA]</scope>
    <source>
        <strain evidence="6 7">FACHB-1370</strain>
    </source>
</reference>
<feature type="domain" description="DNA methylase N-4/N-6" evidence="4">
    <location>
        <begin position="23"/>
        <end position="367"/>
    </location>
</feature>
<dbReference type="SUPFAM" id="SSF52980">
    <property type="entry name" value="Restriction endonuclease-like"/>
    <property type="match status" value="1"/>
</dbReference>
<dbReference type="InterPro" id="IPR002052">
    <property type="entry name" value="DNA_methylase_N6_adenine_CS"/>
</dbReference>
<dbReference type="Gene3D" id="3.40.50.150">
    <property type="entry name" value="Vaccinia Virus protein VP39"/>
    <property type="match status" value="1"/>
</dbReference>
<evidence type="ECO:0000313" key="7">
    <source>
        <dbReference type="Proteomes" id="UP000641954"/>
    </source>
</evidence>
<dbReference type="Gene3D" id="3.40.1350.10">
    <property type="match status" value="1"/>
</dbReference>
<dbReference type="GO" id="GO:0004519">
    <property type="term" value="F:endonuclease activity"/>
    <property type="evidence" value="ECO:0007669"/>
    <property type="project" value="UniProtKB-KW"/>
</dbReference>
<dbReference type="PROSITE" id="PS00092">
    <property type="entry name" value="N6_MTASE"/>
    <property type="match status" value="1"/>
</dbReference>
<dbReference type="SUPFAM" id="SSF53335">
    <property type="entry name" value="S-adenosyl-L-methionine-dependent methyltransferases"/>
    <property type="match status" value="1"/>
</dbReference>
<dbReference type="Pfam" id="PF01555">
    <property type="entry name" value="N6_N4_Mtase"/>
    <property type="match status" value="1"/>
</dbReference>
<feature type="domain" description="Restriction endonuclease type IV Mrr" evidence="5">
    <location>
        <begin position="409"/>
        <end position="498"/>
    </location>
</feature>
<evidence type="ECO:0000256" key="2">
    <source>
        <dbReference type="ARBA" id="ARBA00022603"/>
    </source>
</evidence>
<evidence type="ECO:0000259" key="4">
    <source>
        <dbReference type="Pfam" id="PF01555"/>
    </source>
</evidence>
<dbReference type="EMBL" id="JACJSK010000003">
    <property type="protein sequence ID" value="MBD2542714.1"/>
    <property type="molecule type" value="Genomic_DNA"/>
</dbReference>
<evidence type="ECO:0000259" key="5">
    <source>
        <dbReference type="Pfam" id="PF04471"/>
    </source>
</evidence>
<comment type="similarity">
    <text evidence="1">Belongs to the N(4)/N(6)-methyltransferase family.</text>
</comment>
<keyword evidence="6" id="KW-0378">Hydrolase</keyword>
<proteinExistence type="inferred from homology"/>
<dbReference type="Pfam" id="PF04471">
    <property type="entry name" value="Mrr_cat"/>
    <property type="match status" value="1"/>
</dbReference>
<dbReference type="InterPro" id="IPR011856">
    <property type="entry name" value="tRNA_endonuc-like_dom_sf"/>
</dbReference>
<keyword evidence="2" id="KW-0489">Methyltransferase</keyword>
<dbReference type="InterPro" id="IPR001091">
    <property type="entry name" value="RM_Methyltransferase"/>
</dbReference>
<dbReference type="InterPro" id="IPR002941">
    <property type="entry name" value="DNA_methylase_N4/N6"/>
</dbReference>
<keyword evidence="6" id="KW-0255">Endonuclease</keyword>
<dbReference type="RefSeq" id="WP_190877055.1">
    <property type="nucleotide sequence ID" value="NZ_JACJSK010000003.1"/>
</dbReference>
<gene>
    <name evidence="6" type="ORF">H6G72_02315</name>
</gene>
<comment type="caution">
    <text evidence="6">The sequence shown here is derived from an EMBL/GenBank/DDBJ whole genome shotgun (WGS) entry which is preliminary data.</text>
</comment>
<keyword evidence="3" id="KW-0808">Transferase</keyword>
<dbReference type="InterPro" id="IPR029063">
    <property type="entry name" value="SAM-dependent_MTases_sf"/>
</dbReference>
<evidence type="ECO:0000256" key="3">
    <source>
        <dbReference type="ARBA" id="ARBA00022679"/>
    </source>
</evidence>
<dbReference type="PRINTS" id="PR00508">
    <property type="entry name" value="S21N4MTFRASE"/>
</dbReference>
<organism evidence="6 7">
    <name type="scientific">Planktothricoides raciborskii FACHB-1370</name>
    <dbReference type="NCBI Taxonomy" id="2949576"/>
    <lineage>
        <taxon>Bacteria</taxon>
        <taxon>Bacillati</taxon>
        <taxon>Cyanobacteriota</taxon>
        <taxon>Cyanophyceae</taxon>
        <taxon>Oscillatoriophycideae</taxon>
        <taxon>Oscillatoriales</taxon>
        <taxon>Oscillatoriaceae</taxon>
        <taxon>Planktothricoides</taxon>
    </lineage>
</organism>
<keyword evidence="6" id="KW-0540">Nuclease</keyword>
<dbReference type="InterPro" id="IPR011335">
    <property type="entry name" value="Restrct_endonuc-II-like"/>
</dbReference>